<reference evidence="1" key="1">
    <citation type="submission" date="2014-09" db="EMBL/GenBank/DDBJ databases">
        <authorList>
            <person name="Magalhaes I.L.F."/>
            <person name="Oliveira U."/>
            <person name="Santos F.R."/>
            <person name="Vidigal T.H.D.A."/>
            <person name="Brescovit A.D."/>
            <person name="Santos A.J."/>
        </authorList>
    </citation>
    <scope>NUCLEOTIDE SEQUENCE</scope>
    <source>
        <tissue evidence="1">Shoot tissue taken approximately 20 cm above the soil surface</tissue>
    </source>
</reference>
<dbReference type="EMBL" id="GBRH01180427">
    <property type="protein sequence ID" value="JAE17469.1"/>
    <property type="molecule type" value="Transcribed_RNA"/>
</dbReference>
<dbReference type="AlphaFoldDB" id="A0A0A9G1V5"/>
<proteinExistence type="predicted"/>
<sequence>MEEVEVAPRGAHGDPRQGCLHLRLPQRRHRWQWQTLQVSCGADICHLQTFDL</sequence>
<accession>A0A0A9G1V5</accession>
<evidence type="ECO:0000313" key="1">
    <source>
        <dbReference type="EMBL" id="JAE17469.1"/>
    </source>
</evidence>
<reference evidence="1" key="2">
    <citation type="journal article" date="2015" name="Data Brief">
        <title>Shoot transcriptome of the giant reed, Arundo donax.</title>
        <authorList>
            <person name="Barrero R.A."/>
            <person name="Guerrero F.D."/>
            <person name="Moolhuijzen P."/>
            <person name="Goolsby J.A."/>
            <person name="Tidwell J."/>
            <person name="Bellgard S.E."/>
            <person name="Bellgard M.I."/>
        </authorList>
    </citation>
    <scope>NUCLEOTIDE SEQUENCE</scope>
    <source>
        <tissue evidence="1">Shoot tissue taken approximately 20 cm above the soil surface</tissue>
    </source>
</reference>
<name>A0A0A9G1V5_ARUDO</name>
<protein>
    <submittedName>
        <fullName evidence="1">Uncharacterized protein</fullName>
    </submittedName>
</protein>
<organism evidence="1">
    <name type="scientific">Arundo donax</name>
    <name type="common">Giant reed</name>
    <name type="synonym">Donax arundinaceus</name>
    <dbReference type="NCBI Taxonomy" id="35708"/>
    <lineage>
        <taxon>Eukaryota</taxon>
        <taxon>Viridiplantae</taxon>
        <taxon>Streptophyta</taxon>
        <taxon>Embryophyta</taxon>
        <taxon>Tracheophyta</taxon>
        <taxon>Spermatophyta</taxon>
        <taxon>Magnoliopsida</taxon>
        <taxon>Liliopsida</taxon>
        <taxon>Poales</taxon>
        <taxon>Poaceae</taxon>
        <taxon>PACMAD clade</taxon>
        <taxon>Arundinoideae</taxon>
        <taxon>Arundineae</taxon>
        <taxon>Arundo</taxon>
    </lineage>
</organism>